<keyword evidence="6" id="KW-0346">Stress response</keyword>
<reference evidence="7 8" key="1">
    <citation type="submission" date="2018-05" db="EMBL/GenBank/DDBJ databases">
        <title>Draft genome of Methanospirillum stamsii Pt1.</title>
        <authorList>
            <person name="Dueholm M.S."/>
            <person name="Nielsen P.H."/>
            <person name="Bakmann L.F."/>
            <person name="Otzen D.E."/>
        </authorList>
    </citation>
    <scope>NUCLEOTIDE SEQUENCE [LARGE SCALE GENOMIC DNA]</scope>
    <source>
        <strain evidence="7 8">Pt1</strain>
    </source>
</reference>
<keyword evidence="2" id="KW-0540">Nuclease</keyword>
<evidence type="ECO:0000256" key="3">
    <source>
        <dbReference type="ARBA" id="ARBA00022759"/>
    </source>
</evidence>
<dbReference type="AlphaFoldDB" id="A0A2V2N4R7"/>
<organism evidence="7 8">
    <name type="scientific">Methanospirillum stamsii</name>
    <dbReference type="NCBI Taxonomy" id="1277351"/>
    <lineage>
        <taxon>Archaea</taxon>
        <taxon>Methanobacteriati</taxon>
        <taxon>Methanobacteriota</taxon>
        <taxon>Stenosarchaea group</taxon>
        <taxon>Methanomicrobia</taxon>
        <taxon>Methanomicrobiales</taxon>
        <taxon>Methanospirillaceae</taxon>
        <taxon>Methanospirillum</taxon>
    </lineage>
</organism>
<proteinExistence type="predicted"/>
<evidence type="ECO:0000256" key="6">
    <source>
        <dbReference type="ARBA" id="ARBA00023016"/>
    </source>
</evidence>
<comment type="caution">
    <text evidence="7">The sequence shown here is derived from an EMBL/GenBank/DDBJ whole genome shotgun (WGS) entry which is preliminary data.</text>
</comment>
<gene>
    <name evidence="7" type="ORF">DLD82_09735</name>
</gene>
<keyword evidence="1" id="KW-1277">Toxin-antitoxin system</keyword>
<keyword evidence="3" id="KW-0255">Endonuclease</keyword>
<evidence type="ECO:0000256" key="1">
    <source>
        <dbReference type="ARBA" id="ARBA00022649"/>
    </source>
</evidence>
<evidence type="ECO:0000313" key="7">
    <source>
        <dbReference type="EMBL" id="PWR73515.1"/>
    </source>
</evidence>
<keyword evidence="8" id="KW-1185">Reference proteome</keyword>
<keyword evidence="4" id="KW-0378">Hydrolase</keyword>
<dbReference type="SUPFAM" id="SSF54786">
    <property type="entry name" value="YcfA/nrd intein domain"/>
    <property type="match status" value="1"/>
</dbReference>
<protein>
    <submittedName>
        <fullName evidence="7">Addiction module toxin, HicA family</fullName>
    </submittedName>
</protein>
<dbReference type="InterPro" id="IPR038570">
    <property type="entry name" value="HicA_sf"/>
</dbReference>
<dbReference type="GO" id="GO:0016787">
    <property type="term" value="F:hydrolase activity"/>
    <property type="evidence" value="ECO:0007669"/>
    <property type="project" value="UniProtKB-KW"/>
</dbReference>
<dbReference type="GO" id="GO:0004519">
    <property type="term" value="F:endonuclease activity"/>
    <property type="evidence" value="ECO:0007669"/>
    <property type="project" value="UniProtKB-KW"/>
</dbReference>
<dbReference type="GO" id="GO:0003729">
    <property type="term" value="F:mRNA binding"/>
    <property type="evidence" value="ECO:0007669"/>
    <property type="project" value="InterPro"/>
</dbReference>
<sequence>MKRRLFIKHLQDHGCYLLREGACHSWFINPTENRRSTVPRHYEISNVLIIKICRDLNIKPPK</sequence>
<keyword evidence="5" id="KW-0694">RNA-binding</keyword>
<dbReference type="GeneID" id="97608776"/>
<evidence type="ECO:0000256" key="4">
    <source>
        <dbReference type="ARBA" id="ARBA00022801"/>
    </source>
</evidence>
<dbReference type="InterPro" id="IPR012933">
    <property type="entry name" value="HicA_mRNA_interferase"/>
</dbReference>
<evidence type="ECO:0000256" key="5">
    <source>
        <dbReference type="ARBA" id="ARBA00022884"/>
    </source>
</evidence>
<dbReference type="Proteomes" id="UP000245934">
    <property type="component" value="Unassembled WGS sequence"/>
</dbReference>
<dbReference type="Gene3D" id="3.30.920.30">
    <property type="entry name" value="Hypothetical protein"/>
    <property type="match status" value="1"/>
</dbReference>
<dbReference type="Pfam" id="PF07927">
    <property type="entry name" value="HicA_toxin"/>
    <property type="match status" value="1"/>
</dbReference>
<accession>A0A2V2N4R7</accession>
<name>A0A2V2N4R7_9EURY</name>
<dbReference type="EMBL" id="QGMZ01000018">
    <property type="protein sequence ID" value="PWR73515.1"/>
    <property type="molecule type" value="Genomic_DNA"/>
</dbReference>
<evidence type="ECO:0000313" key="8">
    <source>
        <dbReference type="Proteomes" id="UP000245934"/>
    </source>
</evidence>
<evidence type="ECO:0000256" key="2">
    <source>
        <dbReference type="ARBA" id="ARBA00022722"/>
    </source>
</evidence>
<dbReference type="RefSeq" id="WP_109940926.1">
    <property type="nucleotide sequence ID" value="NZ_CP176366.1"/>
</dbReference>